<evidence type="ECO:0000256" key="1">
    <source>
        <dbReference type="ARBA" id="ARBA00001968"/>
    </source>
</evidence>
<evidence type="ECO:0000256" key="3">
    <source>
        <dbReference type="ARBA" id="ARBA00022759"/>
    </source>
</evidence>
<accession>A0A7X5HUI0</accession>
<comment type="cofactor">
    <cofactor evidence="1">
        <name>a divalent metal cation</name>
        <dbReference type="ChEBI" id="CHEBI:60240"/>
    </cofactor>
</comment>
<evidence type="ECO:0000313" key="9">
    <source>
        <dbReference type="Proteomes" id="UP000461585"/>
    </source>
</evidence>
<evidence type="ECO:0000256" key="2">
    <source>
        <dbReference type="ARBA" id="ARBA00022722"/>
    </source>
</evidence>
<dbReference type="Pfam" id="PF03755">
    <property type="entry name" value="YicC-like_N"/>
    <property type="match status" value="1"/>
</dbReference>
<organism evidence="8 9">
    <name type="scientific">Anaerotalea alkaliphila</name>
    <dbReference type="NCBI Taxonomy" id="2662126"/>
    <lineage>
        <taxon>Bacteria</taxon>
        <taxon>Bacillati</taxon>
        <taxon>Bacillota</taxon>
        <taxon>Clostridia</taxon>
        <taxon>Eubacteriales</taxon>
        <taxon>Anaerotalea</taxon>
    </lineage>
</organism>
<gene>
    <name evidence="8" type="ORF">GXN74_03935</name>
</gene>
<sequence>MINSMTGFGRGKAESAGKTIVVEVRSVNHRYCELGVKLPKVLGYMEGDLKSILKRRLSRGKVDAFVSYEDHGQKRERLVFNTDLAREYMEHFQRMGALFGLKQDVGVSHLGRCPDVLVLEEQEEDEGLLSRLVAEALELAVEGLLASRRTEGAMLQEDLLEKVGQMEVLVDQVRAHAPLVVREYRDKLESRIRELLAQVPVDETRLAMEVAVFADKSCVDEEIVRLESHLSHMRGVFQEEGPVGRKLDFLTQEMHREANTILSKANHIQTSNLGIELKTLIEKIREQIQNIE</sequence>
<comment type="caution">
    <text evidence="8">The sequence shown here is derived from an EMBL/GenBank/DDBJ whole genome shotgun (WGS) entry which is preliminary data.</text>
</comment>
<keyword evidence="3" id="KW-0255">Endonuclease</keyword>
<keyword evidence="4" id="KW-0378">Hydrolase</keyword>
<protein>
    <submittedName>
        <fullName evidence="8">YicC family protein</fullName>
    </submittedName>
</protein>
<feature type="domain" description="Endoribonuclease YicC-like N-terminal" evidence="6">
    <location>
        <begin position="2"/>
        <end position="156"/>
    </location>
</feature>
<reference evidence="8 9" key="1">
    <citation type="submission" date="2020-01" db="EMBL/GenBank/DDBJ databases">
        <title>Anaeroalcalibacter tamaniensis gen. nov., sp. nov., moderately halophilic strictly anaerobic fermenter bacterium from mud volcano of Taman peninsula.</title>
        <authorList>
            <person name="Frolova A."/>
            <person name="Merkel A.Y."/>
            <person name="Slobodkin A.I."/>
        </authorList>
    </citation>
    <scope>NUCLEOTIDE SEQUENCE [LARGE SCALE GENOMIC DNA]</scope>
    <source>
        <strain evidence="8 9">F-3ap</strain>
    </source>
</reference>
<evidence type="ECO:0000256" key="4">
    <source>
        <dbReference type="ARBA" id="ARBA00022801"/>
    </source>
</evidence>
<feature type="domain" description="Endoribonuclease YicC-like C-terminal" evidence="7">
    <location>
        <begin position="174"/>
        <end position="292"/>
    </location>
</feature>
<dbReference type="PANTHER" id="PTHR30636">
    <property type="entry name" value="UPF0701 PROTEIN YICC"/>
    <property type="match status" value="1"/>
</dbReference>
<dbReference type="RefSeq" id="WP_162369624.1">
    <property type="nucleotide sequence ID" value="NZ_JAAEEH010000007.1"/>
</dbReference>
<dbReference type="InterPro" id="IPR013551">
    <property type="entry name" value="YicC-like_C"/>
</dbReference>
<comment type="similarity">
    <text evidence="5">Belongs to the YicC/YloC family.</text>
</comment>
<keyword evidence="2" id="KW-0540">Nuclease</keyword>
<keyword evidence="9" id="KW-1185">Reference proteome</keyword>
<proteinExistence type="inferred from homology"/>
<dbReference type="AlphaFoldDB" id="A0A7X5HUI0"/>
<dbReference type="Proteomes" id="UP000461585">
    <property type="component" value="Unassembled WGS sequence"/>
</dbReference>
<evidence type="ECO:0000259" key="7">
    <source>
        <dbReference type="Pfam" id="PF08340"/>
    </source>
</evidence>
<dbReference type="NCBIfam" id="TIGR00255">
    <property type="entry name" value="YicC/YloC family endoribonuclease"/>
    <property type="match status" value="1"/>
</dbReference>
<evidence type="ECO:0000256" key="5">
    <source>
        <dbReference type="ARBA" id="ARBA00035648"/>
    </source>
</evidence>
<dbReference type="EMBL" id="JAAEEH010000007">
    <property type="protein sequence ID" value="NDL66897.1"/>
    <property type="molecule type" value="Genomic_DNA"/>
</dbReference>
<dbReference type="Pfam" id="PF08340">
    <property type="entry name" value="YicC-like_C"/>
    <property type="match status" value="1"/>
</dbReference>
<evidence type="ECO:0000313" key="8">
    <source>
        <dbReference type="EMBL" id="NDL66897.1"/>
    </source>
</evidence>
<dbReference type="PANTHER" id="PTHR30636:SF3">
    <property type="entry name" value="UPF0701 PROTEIN YICC"/>
    <property type="match status" value="1"/>
</dbReference>
<dbReference type="GO" id="GO:0016787">
    <property type="term" value="F:hydrolase activity"/>
    <property type="evidence" value="ECO:0007669"/>
    <property type="project" value="UniProtKB-KW"/>
</dbReference>
<name>A0A7X5HUI0_9FIRM</name>
<dbReference type="InterPro" id="IPR005229">
    <property type="entry name" value="YicC/YloC-like"/>
</dbReference>
<dbReference type="InterPro" id="IPR013527">
    <property type="entry name" value="YicC-like_N"/>
</dbReference>
<evidence type="ECO:0000259" key="6">
    <source>
        <dbReference type="Pfam" id="PF03755"/>
    </source>
</evidence>
<dbReference type="GO" id="GO:0004521">
    <property type="term" value="F:RNA endonuclease activity"/>
    <property type="evidence" value="ECO:0007669"/>
    <property type="project" value="InterPro"/>
</dbReference>